<keyword evidence="6 8" id="KW-1133">Transmembrane helix</keyword>
<feature type="transmembrane region" description="Helical" evidence="8">
    <location>
        <begin position="404"/>
        <end position="425"/>
    </location>
</feature>
<dbReference type="EMBL" id="CACRTR010000018">
    <property type="protein sequence ID" value="VYU66049.1"/>
    <property type="molecule type" value="Genomic_DNA"/>
</dbReference>
<organism evidence="9">
    <name type="scientific">Eubacterium limosum</name>
    <dbReference type="NCBI Taxonomy" id="1736"/>
    <lineage>
        <taxon>Bacteria</taxon>
        <taxon>Bacillati</taxon>
        <taxon>Bacillota</taxon>
        <taxon>Clostridia</taxon>
        <taxon>Eubacteriales</taxon>
        <taxon>Eubacteriaceae</taxon>
        <taxon>Eubacterium</taxon>
    </lineage>
</organism>
<evidence type="ECO:0000256" key="7">
    <source>
        <dbReference type="ARBA" id="ARBA00023136"/>
    </source>
</evidence>
<feature type="transmembrane region" description="Helical" evidence="8">
    <location>
        <begin position="138"/>
        <end position="161"/>
    </location>
</feature>
<feature type="transmembrane region" description="Helical" evidence="8">
    <location>
        <begin position="318"/>
        <end position="335"/>
    </location>
</feature>
<accession>A0A6N3GQL9</accession>
<name>A0A6N3GQL9_EUBLI</name>
<feature type="transmembrane region" description="Helical" evidence="8">
    <location>
        <begin position="7"/>
        <end position="26"/>
    </location>
</feature>
<evidence type="ECO:0000313" key="9">
    <source>
        <dbReference type="EMBL" id="VYU66049.1"/>
    </source>
</evidence>
<feature type="transmembrane region" description="Helical" evidence="8">
    <location>
        <begin position="445"/>
        <end position="465"/>
    </location>
</feature>
<dbReference type="Pfam" id="PF02028">
    <property type="entry name" value="BCCT"/>
    <property type="match status" value="1"/>
</dbReference>
<evidence type="ECO:0000256" key="5">
    <source>
        <dbReference type="ARBA" id="ARBA00022692"/>
    </source>
</evidence>
<dbReference type="PANTHER" id="PTHR30047:SF7">
    <property type="entry name" value="HIGH-AFFINITY CHOLINE TRANSPORT PROTEIN"/>
    <property type="match status" value="1"/>
</dbReference>
<evidence type="ECO:0000256" key="1">
    <source>
        <dbReference type="ARBA" id="ARBA00004651"/>
    </source>
</evidence>
<sequence length="546" mass="60298">MLKKLRMVPVAIPLVIMGAIIILSFISGEQFITIMKNFFVGLMSGFGWIVLLVVLAMVIFLIVLFVHPIGSIKFGGPDAKPKYKTWMWFAISLCAGIGSGIVFWGATEPLMHAFDPPAEAAVVAGSTEAIIWGMSKSFLHWCLSPYAIYVVPGVVIGYAYYNMHKSYSVSSGLVYLRDGNDLNPKLQNVIDGFTMFALVGGVAGSLGYTILQMGSSMESVFGLATGPMMWTILALGIIAFYTISSATGLNKGLAWVSDKNAWIYLVLLVFMLIVGPASYIANLTTQSTGYYLSNFVELATFTSPVIGGEQWAQWWDEYWMVDWMSFGPLMGLFFVKLAHGRTIREFIVVNLFMPALFGIIWFGVFGGFAIHLQIAGVADMVSFLNEFGPEAFMMNLFNYVPGTLIVQIVMLITIILSIVTCCDSMTQTLSTMSLKHVKDGAESPVWIKLFWGILIGAVSLVFVLSGGVEGIKIVKTIAGFPIVFLEFIMMAGFIYHMVKKRNKRDEIEYADLVKERNAEIDASYADEMANSIKRKEEKAKKKASKN</sequence>
<evidence type="ECO:0000256" key="6">
    <source>
        <dbReference type="ARBA" id="ARBA00022989"/>
    </source>
</evidence>
<feature type="transmembrane region" description="Helical" evidence="8">
    <location>
        <begin position="228"/>
        <end position="249"/>
    </location>
</feature>
<keyword evidence="7 8" id="KW-0472">Membrane</keyword>
<evidence type="ECO:0000256" key="8">
    <source>
        <dbReference type="SAM" id="Phobius"/>
    </source>
</evidence>
<dbReference type="GO" id="GO:0005886">
    <property type="term" value="C:plasma membrane"/>
    <property type="evidence" value="ECO:0007669"/>
    <property type="project" value="UniProtKB-SubCell"/>
</dbReference>
<keyword evidence="3" id="KW-0813">Transport</keyword>
<feature type="transmembrane region" description="Helical" evidence="8">
    <location>
        <begin position="261"/>
        <end position="281"/>
    </location>
</feature>
<keyword evidence="4" id="KW-1003">Cell membrane</keyword>
<dbReference type="GO" id="GO:0022857">
    <property type="term" value="F:transmembrane transporter activity"/>
    <property type="evidence" value="ECO:0007669"/>
    <property type="project" value="InterPro"/>
</dbReference>
<feature type="transmembrane region" description="Helical" evidence="8">
    <location>
        <begin position="46"/>
        <end position="66"/>
    </location>
</feature>
<evidence type="ECO:0000256" key="3">
    <source>
        <dbReference type="ARBA" id="ARBA00022448"/>
    </source>
</evidence>
<feature type="transmembrane region" description="Helical" evidence="8">
    <location>
        <begin position="347"/>
        <end position="374"/>
    </location>
</feature>
<feature type="transmembrane region" description="Helical" evidence="8">
    <location>
        <begin position="189"/>
        <end position="208"/>
    </location>
</feature>
<feature type="transmembrane region" description="Helical" evidence="8">
    <location>
        <begin position="477"/>
        <end position="498"/>
    </location>
</feature>
<comment type="subcellular location">
    <subcellularLocation>
        <location evidence="1">Cell membrane</location>
        <topology evidence="1">Multi-pass membrane protein</topology>
    </subcellularLocation>
</comment>
<dbReference type="PANTHER" id="PTHR30047">
    <property type="entry name" value="HIGH-AFFINITY CHOLINE TRANSPORT PROTEIN-RELATED"/>
    <property type="match status" value="1"/>
</dbReference>
<evidence type="ECO:0000256" key="2">
    <source>
        <dbReference type="ARBA" id="ARBA00005658"/>
    </source>
</evidence>
<feature type="transmembrane region" description="Helical" evidence="8">
    <location>
        <begin position="86"/>
        <end position="106"/>
    </location>
</feature>
<proteinExistence type="inferred from homology"/>
<protein>
    <submittedName>
        <fullName evidence="9">Glycine betaine transporter BetL</fullName>
    </submittedName>
</protein>
<reference evidence="9" key="1">
    <citation type="submission" date="2019-11" db="EMBL/GenBank/DDBJ databases">
        <authorList>
            <person name="Feng L."/>
        </authorList>
    </citation>
    <scope>NUCLEOTIDE SEQUENCE</scope>
    <source>
        <strain evidence="9">ElimosumLFYP34</strain>
    </source>
</reference>
<evidence type="ECO:0000256" key="4">
    <source>
        <dbReference type="ARBA" id="ARBA00022475"/>
    </source>
</evidence>
<dbReference type="AlphaFoldDB" id="A0A6N3GQL9"/>
<gene>
    <name evidence="9" type="primary">betL_4</name>
    <name evidence="9" type="ORF">ELLFYP34_04031</name>
</gene>
<keyword evidence="5 8" id="KW-0812">Transmembrane</keyword>
<dbReference type="InterPro" id="IPR000060">
    <property type="entry name" value="BCCT_transptr"/>
</dbReference>
<comment type="similarity">
    <text evidence="2">Belongs to the BCCT transporter (TC 2.A.15) family.</text>
</comment>